<feature type="compositionally biased region" description="Polar residues" evidence="1">
    <location>
        <begin position="324"/>
        <end position="370"/>
    </location>
</feature>
<evidence type="ECO:0000313" key="2">
    <source>
        <dbReference type="EMBL" id="ANQ06315.1"/>
    </source>
</evidence>
<name>A0A1B1DUR1_9APIC</name>
<proteinExistence type="predicted"/>
<dbReference type="RefSeq" id="XP_019913010.1">
    <property type="nucleotide sequence ID" value="XM_020057558.1"/>
</dbReference>
<evidence type="ECO:0000256" key="1">
    <source>
        <dbReference type="SAM" id="MobiDB-lite"/>
    </source>
</evidence>
<organism evidence="2 3">
    <name type="scientific">Plasmodium coatneyi</name>
    <dbReference type="NCBI Taxonomy" id="208452"/>
    <lineage>
        <taxon>Eukaryota</taxon>
        <taxon>Sar</taxon>
        <taxon>Alveolata</taxon>
        <taxon>Apicomplexa</taxon>
        <taxon>Aconoidasida</taxon>
        <taxon>Haemosporida</taxon>
        <taxon>Plasmodiidae</taxon>
        <taxon>Plasmodium</taxon>
    </lineage>
</organism>
<dbReference type="VEuPathDB" id="PlasmoDB:PCOAH_00007480"/>
<dbReference type="EMBL" id="CP016242">
    <property type="protein sequence ID" value="ANQ06315.1"/>
    <property type="molecule type" value="Genomic_DNA"/>
</dbReference>
<evidence type="ECO:0000313" key="3">
    <source>
        <dbReference type="Proteomes" id="UP000092716"/>
    </source>
</evidence>
<dbReference type="KEGG" id="pcot:PCOAH_00007480"/>
<dbReference type="Proteomes" id="UP000092716">
    <property type="component" value="Chromosome 4"/>
</dbReference>
<sequence length="380" mass="43286">MVTDTVDEELLKQLPSWTEYYEKFENEKGKKQKCKNDCAQGIKTVLGSDHSMNSYKDKIEKAMGYVYEMYEGHTDPLNNVPCTFLYNWVLNILYKSPMNAQIRGIVRFICTLINDAYKDQKCEVLCEQIDQNIFNHRKKVFELSYDYETATKVLQKGKTSCTGKWWDYLQGFHEACTAVEKDCEAEKGPEHNKYCQEFNSKYDLYCDTVKLLKLKCEPKPEPTVIVKEVEKACSPAPQKSDSSTIREADLTAAKTTASISSILGTLGLTVAPFLLYKVCNNSNNKKIRTKLLTYKPWSFWFGNHSNGEGRRSARKRRSVGNDLDTLTENDSILGSATESLMDNSTVRSSTATYTRPSTRQSTEGRTNNTRGHGMVGYQNM</sequence>
<protein>
    <submittedName>
        <fullName evidence="2">KIR protein</fullName>
    </submittedName>
</protein>
<reference evidence="3" key="1">
    <citation type="submission" date="2016-06" db="EMBL/GenBank/DDBJ databases">
        <title>First high quality genome sequence of Plasmodium coatneyi using continuous long reads from single molecule, real-time sequencing.</title>
        <authorList>
            <person name="Chien J.-T."/>
            <person name="Pakala S.B."/>
            <person name="Geraldo J.A."/>
            <person name="Lapp S.A."/>
            <person name="Barnwell J.W."/>
            <person name="Kissinger J.C."/>
            <person name="Galinski M.R."/>
            <person name="Humphrey J.C."/>
        </authorList>
    </citation>
    <scope>NUCLEOTIDE SEQUENCE [LARGE SCALE GENOMIC DNA]</scope>
    <source>
        <strain evidence="3">Hackeri</strain>
    </source>
</reference>
<dbReference type="AlphaFoldDB" id="A0A1B1DUR1"/>
<dbReference type="GeneID" id="30907471"/>
<keyword evidence="3" id="KW-1185">Reference proteome</keyword>
<feature type="region of interest" description="Disordered" evidence="1">
    <location>
        <begin position="307"/>
        <end position="380"/>
    </location>
</feature>
<accession>A0A1B1DUR1</accession>
<gene>
    <name evidence="2" type="ORF">PCOAH_00007480</name>
</gene>